<dbReference type="GO" id="GO:0005789">
    <property type="term" value="C:endoplasmic reticulum membrane"/>
    <property type="evidence" value="ECO:0007669"/>
    <property type="project" value="UniProtKB-SubCell"/>
</dbReference>
<name>A0AAW0VSF8_CHEQU</name>
<evidence type="ECO:0000313" key="15">
    <source>
        <dbReference type="EMBL" id="KAK8719264.1"/>
    </source>
</evidence>
<feature type="binding site" description="axial binding residue" evidence="13">
    <location>
        <position position="57"/>
    </location>
    <ligand>
        <name>heme</name>
        <dbReference type="ChEBI" id="CHEBI:30413"/>
    </ligand>
    <ligandPart>
        <name>Fe</name>
        <dbReference type="ChEBI" id="CHEBI:18248"/>
    </ligandPart>
</feature>
<keyword evidence="12" id="KW-0472">Membrane</keyword>
<keyword evidence="16" id="KW-1185">Reference proteome</keyword>
<keyword evidence="8" id="KW-0492">Microsome</keyword>
<dbReference type="GO" id="GO:0016705">
    <property type="term" value="F:oxidoreductase activity, acting on paired donors, with incorporation or reduction of molecular oxygen"/>
    <property type="evidence" value="ECO:0007669"/>
    <property type="project" value="InterPro"/>
</dbReference>
<keyword evidence="7" id="KW-0256">Endoplasmic reticulum</keyword>
<keyword evidence="9 14" id="KW-0560">Oxidoreductase</keyword>
<keyword evidence="6 13" id="KW-0479">Metal-binding</keyword>
<evidence type="ECO:0000256" key="5">
    <source>
        <dbReference type="ARBA" id="ARBA00022617"/>
    </source>
</evidence>
<evidence type="ECO:0000256" key="8">
    <source>
        <dbReference type="ARBA" id="ARBA00022848"/>
    </source>
</evidence>
<evidence type="ECO:0000256" key="9">
    <source>
        <dbReference type="ARBA" id="ARBA00023002"/>
    </source>
</evidence>
<dbReference type="GO" id="GO:0020037">
    <property type="term" value="F:heme binding"/>
    <property type="evidence" value="ECO:0007669"/>
    <property type="project" value="InterPro"/>
</dbReference>
<dbReference type="PANTHER" id="PTHR24292">
    <property type="entry name" value="CYTOCHROME P450"/>
    <property type="match status" value="1"/>
</dbReference>
<evidence type="ECO:0000313" key="16">
    <source>
        <dbReference type="Proteomes" id="UP001445076"/>
    </source>
</evidence>
<evidence type="ECO:0000256" key="10">
    <source>
        <dbReference type="ARBA" id="ARBA00023004"/>
    </source>
</evidence>
<evidence type="ECO:0008006" key="17">
    <source>
        <dbReference type="Google" id="ProtNLM"/>
    </source>
</evidence>
<dbReference type="EMBL" id="JARKIK010002601">
    <property type="protein sequence ID" value="KAK8719264.1"/>
    <property type="molecule type" value="Genomic_DNA"/>
</dbReference>
<dbReference type="InterPro" id="IPR001128">
    <property type="entry name" value="Cyt_P450"/>
</dbReference>
<dbReference type="AlphaFoldDB" id="A0AAW0VSF8"/>
<feature type="non-terminal residue" evidence="15">
    <location>
        <position position="1"/>
    </location>
</feature>
<dbReference type="InterPro" id="IPR050476">
    <property type="entry name" value="Insect_CytP450_Detox"/>
</dbReference>
<keyword evidence="11 14" id="KW-0503">Monooxygenase</keyword>
<dbReference type="PRINTS" id="PR00463">
    <property type="entry name" value="EP450I"/>
</dbReference>
<keyword evidence="10 13" id="KW-0408">Iron</keyword>
<sequence>VILHPGDLVIIPFWSLHRDSRYWSEPEMFHPDRFMPENKDKIISYTHMPFGMGPRSCIAMRFALIEAKVALAKLLLRAELHLRSNYEELKLEQNTLFLRPTGVQLVITPLTSTSL</sequence>
<protein>
    <recommendedName>
        <fullName evidence="17">Cytochrome P450</fullName>
    </recommendedName>
</protein>
<dbReference type="InterPro" id="IPR002401">
    <property type="entry name" value="Cyt_P450_E_grp-I"/>
</dbReference>
<evidence type="ECO:0000256" key="6">
    <source>
        <dbReference type="ARBA" id="ARBA00022723"/>
    </source>
</evidence>
<dbReference type="Pfam" id="PF00067">
    <property type="entry name" value="p450"/>
    <property type="match status" value="1"/>
</dbReference>
<dbReference type="GO" id="GO:0004497">
    <property type="term" value="F:monooxygenase activity"/>
    <property type="evidence" value="ECO:0007669"/>
    <property type="project" value="UniProtKB-KW"/>
</dbReference>
<dbReference type="Proteomes" id="UP001445076">
    <property type="component" value="Unassembled WGS sequence"/>
</dbReference>
<keyword evidence="5 13" id="KW-0349">Heme</keyword>
<evidence type="ECO:0000256" key="7">
    <source>
        <dbReference type="ARBA" id="ARBA00022824"/>
    </source>
</evidence>
<evidence type="ECO:0000256" key="11">
    <source>
        <dbReference type="ARBA" id="ARBA00023033"/>
    </source>
</evidence>
<evidence type="ECO:0000256" key="4">
    <source>
        <dbReference type="ARBA" id="ARBA00010617"/>
    </source>
</evidence>
<comment type="caution">
    <text evidence="15">The sequence shown here is derived from an EMBL/GenBank/DDBJ whole genome shotgun (WGS) entry which is preliminary data.</text>
</comment>
<reference evidence="15 16" key="1">
    <citation type="journal article" date="2024" name="BMC Genomics">
        <title>Genome assembly of redclaw crayfish (Cherax quadricarinatus) provides insights into its immune adaptation and hypoxia tolerance.</title>
        <authorList>
            <person name="Liu Z."/>
            <person name="Zheng J."/>
            <person name="Li H."/>
            <person name="Fang K."/>
            <person name="Wang S."/>
            <person name="He J."/>
            <person name="Zhou D."/>
            <person name="Weng S."/>
            <person name="Chi M."/>
            <person name="Gu Z."/>
            <person name="He J."/>
            <person name="Li F."/>
            <person name="Wang M."/>
        </authorList>
    </citation>
    <scope>NUCLEOTIDE SEQUENCE [LARGE SCALE GENOMIC DNA]</scope>
    <source>
        <strain evidence="15">ZL_2023a</strain>
    </source>
</reference>
<comment type="subcellular location">
    <subcellularLocation>
        <location evidence="3">Endoplasmic reticulum membrane</location>
        <topology evidence="3">Peripheral membrane protein</topology>
    </subcellularLocation>
    <subcellularLocation>
        <location evidence="2">Microsome membrane</location>
        <topology evidence="2">Peripheral membrane protein</topology>
    </subcellularLocation>
</comment>
<dbReference type="GO" id="GO:0005506">
    <property type="term" value="F:iron ion binding"/>
    <property type="evidence" value="ECO:0007669"/>
    <property type="project" value="InterPro"/>
</dbReference>
<dbReference type="InterPro" id="IPR036396">
    <property type="entry name" value="Cyt_P450_sf"/>
</dbReference>
<accession>A0AAW0VSF8</accession>
<evidence type="ECO:0000256" key="3">
    <source>
        <dbReference type="ARBA" id="ARBA00004406"/>
    </source>
</evidence>
<organism evidence="15 16">
    <name type="scientific">Cherax quadricarinatus</name>
    <name type="common">Australian red claw crayfish</name>
    <dbReference type="NCBI Taxonomy" id="27406"/>
    <lineage>
        <taxon>Eukaryota</taxon>
        <taxon>Metazoa</taxon>
        <taxon>Ecdysozoa</taxon>
        <taxon>Arthropoda</taxon>
        <taxon>Crustacea</taxon>
        <taxon>Multicrustacea</taxon>
        <taxon>Malacostraca</taxon>
        <taxon>Eumalacostraca</taxon>
        <taxon>Eucarida</taxon>
        <taxon>Decapoda</taxon>
        <taxon>Pleocyemata</taxon>
        <taxon>Astacidea</taxon>
        <taxon>Parastacoidea</taxon>
        <taxon>Parastacidae</taxon>
        <taxon>Cherax</taxon>
    </lineage>
</organism>
<evidence type="ECO:0000256" key="13">
    <source>
        <dbReference type="PIRSR" id="PIRSR602401-1"/>
    </source>
</evidence>
<gene>
    <name evidence="15" type="ORF">OTU49_014144</name>
</gene>
<dbReference type="SUPFAM" id="SSF48264">
    <property type="entry name" value="Cytochrome P450"/>
    <property type="match status" value="1"/>
</dbReference>
<evidence type="ECO:0000256" key="1">
    <source>
        <dbReference type="ARBA" id="ARBA00001971"/>
    </source>
</evidence>
<dbReference type="Gene3D" id="1.10.630.10">
    <property type="entry name" value="Cytochrome P450"/>
    <property type="match status" value="1"/>
</dbReference>
<comment type="cofactor">
    <cofactor evidence="1 13">
        <name>heme</name>
        <dbReference type="ChEBI" id="CHEBI:30413"/>
    </cofactor>
</comment>
<dbReference type="InterPro" id="IPR017972">
    <property type="entry name" value="Cyt_P450_CS"/>
</dbReference>
<evidence type="ECO:0000256" key="12">
    <source>
        <dbReference type="ARBA" id="ARBA00023136"/>
    </source>
</evidence>
<dbReference type="PROSITE" id="PS00086">
    <property type="entry name" value="CYTOCHROME_P450"/>
    <property type="match status" value="1"/>
</dbReference>
<comment type="similarity">
    <text evidence="4 14">Belongs to the cytochrome P450 family.</text>
</comment>
<evidence type="ECO:0000256" key="14">
    <source>
        <dbReference type="RuleBase" id="RU000461"/>
    </source>
</evidence>
<dbReference type="PANTHER" id="PTHR24292:SF102">
    <property type="entry name" value="CYTOCHROME P450 FAMILY-RELATED"/>
    <property type="match status" value="1"/>
</dbReference>
<evidence type="ECO:0000256" key="2">
    <source>
        <dbReference type="ARBA" id="ARBA00004174"/>
    </source>
</evidence>
<proteinExistence type="inferred from homology"/>